<organism evidence="1 2">
    <name type="scientific">Hallerella succinigenes</name>
    <dbReference type="NCBI Taxonomy" id="1896222"/>
    <lineage>
        <taxon>Bacteria</taxon>
        <taxon>Pseudomonadati</taxon>
        <taxon>Fibrobacterota</taxon>
        <taxon>Fibrobacteria</taxon>
        <taxon>Fibrobacterales</taxon>
        <taxon>Fibrobacteraceae</taxon>
        <taxon>Hallerella</taxon>
    </lineage>
</organism>
<dbReference type="EMBL" id="PGEX01000001">
    <property type="protein sequence ID" value="PJJ40738.1"/>
    <property type="molecule type" value="Genomic_DNA"/>
</dbReference>
<dbReference type="AlphaFoldDB" id="A0A2M9A511"/>
<evidence type="ECO:0000313" key="1">
    <source>
        <dbReference type="EMBL" id="PJJ40738.1"/>
    </source>
</evidence>
<dbReference type="RefSeq" id="WP_100424791.1">
    <property type="nucleotide sequence ID" value="NZ_JAQXKX010000003.1"/>
</dbReference>
<dbReference type="OrthoDB" id="9806184at2"/>
<accession>A0A2M9A511</accession>
<protein>
    <recommendedName>
        <fullName evidence="3">Nucleotide modification associated domain-containing protein</fullName>
    </recommendedName>
</protein>
<dbReference type="Proteomes" id="UP000231134">
    <property type="component" value="Unassembled WGS sequence"/>
</dbReference>
<proteinExistence type="predicted"/>
<reference evidence="1 2" key="1">
    <citation type="submission" date="2017-11" db="EMBL/GenBank/DDBJ databases">
        <title>Animal gut microbial communities from fecal samples from Wisconsin, USA.</title>
        <authorList>
            <person name="Neumann A."/>
        </authorList>
    </citation>
    <scope>NUCLEOTIDE SEQUENCE [LARGE SCALE GENOMIC DNA]</scope>
    <source>
        <strain evidence="1 2">UWS3</strain>
    </source>
</reference>
<name>A0A2M9A511_9BACT</name>
<evidence type="ECO:0008006" key="3">
    <source>
        <dbReference type="Google" id="ProtNLM"/>
    </source>
</evidence>
<gene>
    <name evidence="1" type="ORF">BGX16_0680</name>
</gene>
<comment type="caution">
    <text evidence="1">The sequence shown here is derived from an EMBL/GenBank/DDBJ whole genome shotgun (WGS) entry which is preliminary data.</text>
</comment>
<evidence type="ECO:0000313" key="2">
    <source>
        <dbReference type="Proteomes" id="UP000231134"/>
    </source>
</evidence>
<sequence length="225" mass="25741">MPQIQINLTGWQGFRGKNTGSLLYVETSRLSVVPVRDQLNENEKGSFSEPNYETSTYGFMSCCNVKQINKIVQTNKSRYILFGTRYEGGDADYKDKYLIMGYMKIMNTKDVRSRHIQNYMATPGAEEPECMTLEKNIAVQGPMHFVSLQDSYILTDERIKEWGYKGHANRQLKTVFNEEHTKIILDHLDSRDDKIDEYIATVEEFKKALAAQQAAEAASEEAPQA</sequence>
<keyword evidence="2" id="KW-1185">Reference proteome</keyword>